<evidence type="ECO:0000256" key="11">
    <source>
        <dbReference type="ARBA" id="ARBA00040465"/>
    </source>
</evidence>
<accession>A0A8D0TP21</accession>
<feature type="transmembrane region" description="Helical" evidence="13">
    <location>
        <begin position="353"/>
        <end position="373"/>
    </location>
</feature>
<dbReference type="NCBIfam" id="TIGR00798">
    <property type="entry name" value="mtc"/>
    <property type="match status" value="1"/>
</dbReference>
<keyword evidence="4" id="KW-0554">One-carbon metabolism</keyword>
<dbReference type="Pfam" id="PF03820">
    <property type="entry name" value="SFXNs"/>
    <property type="match status" value="1"/>
</dbReference>
<evidence type="ECO:0000256" key="4">
    <source>
        <dbReference type="ARBA" id="ARBA00022563"/>
    </source>
</evidence>
<evidence type="ECO:0000256" key="10">
    <source>
        <dbReference type="ARBA" id="ARBA00036416"/>
    </source>
</evidence>
<comment type="subcellular location">
    <subcellularLocation>
        <location evidence="1">Mitochondrion membrane</location>
        <topology evidence="1">Multi-pass membrane protein</topology>
    </subcellularLocation>
</comment>
<keyword evidence="3" id="KW-0813">Transport</keyword>
<organism evidence="14 15">
    <name type="scientific">Sus scrofa</name>
    <name type="common">Pig</name>
    <dbReference type="NCBI Taxonomy" id="9823"/>
    <lineage>
        <taxon>Eukaryota</taxon>
        <taxon>Metazoa</taxon>
        <taxon>Chordata</taxon>
        <taxon>Craniata</taxon>
        <taxon>Vertebrata</taxon>
        <taxon>Euteleostomi</taxon>
        <taxon>Mammalia</taxon>
        <taxon>Eutheria</taxon>
        <taxon>Laurasiatheria</taxon>
        <taxon>Artiodactyla</taxon>
        <taxon>Suina</taxon>
        <taxon>Suidae</taxon>
        <taxon>Sus</taxon>
    </lineage>
</organism>
<dbReference type="InterPro" id="IPR004686">
    <property type="entry name" value="Mtc"/>
</dbReference>
<dbReference type="PANTHER" id="PTHR11153:SF20">
    <property type="entry name" value="SIDEROFLEXIN-3"/>
    <property type="match status" value="1"/>
</dbReference>
<reference evidence="14" key="1">
    <citation type="submission" date="2025-08" db="UniProtKB">
        <authorList>
            <consortium name="Ensembl"/>
        </authorList>
    </citation>
    <scope>IDENTIFICATION</scope>
</reference>
<dbReference type="GO" id="GO:0031966">
    <property type="term" value="C:mitochondrial membrane"/>
    <property type="evidence" value="ECO:0007669"/>
    <property type="project" value="UniProtKB-SubCell"/>
</dbReference>
<protein>
    <recommendedName>
        <fullName evidence="11">Sideroflexin-3</fullName>
    </recommendedName>
</protein>
<dbReference type="Ensembl" id="ENSSSCT00025108109.1">
    <property type="protein sequence ID" value="ENSSSCP00025048927.1"/>
    <property type="gene ID" value="ENSSSCG00025077676.1"/>
</dbReference>
<evidence type="ECO:0000256" key="2">
    <source>
        <dbReference type="ARBA" id="ARBA00005974"/>
    </source>
</evidence>
<evidence type="ECO:0000256" key="1">
    <source>
        <dbReference type="ARBA" id="ARBA00004225"/>
    </source>
</evidence>
<dbReference type="Proteomes" id="UP000694727">
    <property type="component" value="Unplaced"/>
</dbReference>
<comment type="function">
    <text evidence="12">Mitochondrial serine transporter that mediates transport of serine into mitochondria, an important step of the one-carbon metabolism pathway. Mitochondrial serine is converted to glycine and formate, which then exits to the cytosol where it is used to generate the charged folates that serve as one-carbon donors.</text>
</comment>
<comment type="similarity">
    <text evidence="2">Belongs to the sideroflexin family.</text>
</comment>
<keyword evidence="6" id="KW-0029">Amino-acid transport</keyword>
<comment type="catalytic activity">
    <reaction evidence="10">
        <text>L-serine(in) = L-serine(out)</text>
        <dbReference type="Rhea" id="RHEA:35031"/>
        <dbReference type="ChEBI" id="CHEBI:33384"/>
    </reaction>
</comment>
<dbReference type="GO" id="GO:0006865">
    <property type="term" value="P:amino acid transport"/>
    <property type="evidence" value="ECO:0007669"/>
    <property type="project" value="UniProtKB-KW"/>
</dbReference>
<dbReference type="PANTHER" id="PTHR11153">
    <property type="entry name" value="SIDEROFLEXIN"/>
    <property type="match status" value="1"/>
</dbReference>
<keyword evidence="9 13" id="KW-0472">Membrane</keyword>
<evidence type="ECO:0000256" key="6">
    <source>
        <dbReference type="ARBA" id="ARBA00022970"/>
    </source>
</evidence>
<evidence type="ECO:0000313" key="14">
    <source>
        <dbReference type="Ensembl" id="ENSSSCP00025048927.1"/>
    </source>
</evidence>
<name>A0A8D0TP21_PIG</name>
<gene>
    <name evidence="14" type="primary">SFXN3</name>
</gene>
<keyword evidence="8" id="KW-0496">Mitochondrion</keyword>
<dbReference type="GO" id="GO:0006730">
    <property type="term" value="P:one-carbon metabolic process"/>
    <property type="evidence" value="ECO:0007669"/>
    <property type="project" value="UniProtKB-KW"/>
</dbReference>
<sequence length="408" mass="44964">MVRGLLYASYFTRTCSTAGPPYTRIEGLKFGSQGGRRAGGKTLATPQPFVTRWKPPLLMTQHLGRVRRAPFYVWLRREIAIGAFLPRQFNSSPEVRSFFITRLRAKVPDPMPRLLLSCVGRAWVGGSAPRIACLLLANPCRAGVVTPGLTEDQLWRAKYVYDSAFHPDTGEKVVLIGRMSAQVPMNMTITGCMLTFYRKTPTVVFWQWVNQSFNAIVNYSNRSGDAPITVGQLGTAYVSATTGAVATALGLKSLTKHLPPLVGRFVPFAAVAAANCINIPLMRQRELQVGIPVTNEEGQRLGHSVAAAKQGIFQVVISRICMAIPAMAIPPVIMDSLEKKDFLKRRPWLGAPLQVGLVGFCLVFATPLCCALFPQRSSIHVSRLEPELRAQIHEQNPSIKVVYYNKGL</sequence>
<keyword evidence="5 13" id="KW-0812">Transmembrane</keyword>
<evidence type="ECO:0000256" key="5">
    <source>
        <dbReference type="ARBA" id="ARBA00022692"/>
    </source>
</evidence>
<evidence type="ECO:0000256" key="8">
    <source>
        <dbReference type="ARBA" id="ARBA00023128"/>
    </source>
</evidence>
<dbReference type="GO" id="GO:0015075">
    <property type="term" value="F:monoatomic ion transmembrane transporter activity"/>
    <property type="evidence" value="ECO:0007669"/>
    <property type="project" value="InterPro"/>
</dbReference>
<proteinExistence type="inferred from homology"/>
<evidence type="ECO:0000313" key="15">
    <source>
        <dbReference type="Proteomes" id="UP000694727"/>
    </source>
</evidence>
<evidence type="ECO:0000256" key="9">
    <source>
        <dbReference type="ARBA" id="ARBA00023136"/>
    </source>
</evidence>
<evidence type="ECO:0000256" key="3">
    <source>
        <dbReference type="ARBA" id="ARBA00022448"/>
    </source>
</evidence>
<keyword evidence="7 13" id="KW-1133">Transmembrane helix</keyword>
<evidence type="ECO:0000256" key="12">
    <source>
        <dbReference type="ARBA" id="ARBA00045398"/>
    </source>
</evidence>
<dbReference type="AlphaFoldDB" id="A0A8D0TP21"/>
<evidence type="ECO:0000256" key="7">
    <source>
        <dbReference type="ARBA" id="ARBA00022989"/>
    </source>
</evidence>
<evidence type="ECO:0000256" key="13">
    <source>
        <dbReference type="SAM" id="Phobius"/>
    </source>
</evidence>